<reference evidence="11 12" key="1">
    <citation type="submission" date="2019-03" db="EMBL/GenBank/DDBJ databases">
        <title>Genome sequence of Lentibacillus salicampi ATCC BAA-719.</title>
        <authorList>
            <person name="Maclea K.S."/>
            <person name="Simoes Junior M."/>
        </authorList>
    </citation>
    <scope>NUCLEOTIDE SEQUENCE [LARGE SCALE GENOMIC DNA]</scope>
    <source>
        <strain evidence="11 12">ATCC BAA-719</strain>
    </source>
</reference>
<dbReference type="EMBL" id="SRHY01000034">
    <property type="protein sequence ID" value="TFJ91955.1"/>
    <property type="molecule type" value="Genomic_DNA"/>
</dbReference>
<dbReference type="Pfam" id="PF09827">
    <property type="entry name" value="CRISPR_Cas2"/>
    <property type="match status" value="1"/>
</dbReference>
<dbReference type="InterPro" id="IPR021127">
    <property type="entry name" value="CRISPR_associated_Cas2"/>
</dbReference>
<dbReference type="Proteomes" id="UP000298484">
    <property type="component" value="Unassembled WGS sequence"/>
</dbReference>
<dbReference type="GO" id="GO:0043571">
    <property type="term" value="P:maintenance of CRISPR repeat elements"/>
    <property type="evidence" value="ECO:0007669"/>
    <property type="project" value="UniProtKB-UniRule"/>
</dbReference>
<dbReference type="HAMAP" id="MF_01471">
    <property type="entry name" value="Cas2"/>
    <property type="match status" value="1"/>
</dbReference>
<keyword evidence="3 9" id="KW-0540">Nuclease</keyword>
<dbReference type="GO" id="GO:0016787">
    <property type="term" value="F:hydrolase activity"/>
    <property type="evidence" value="ECO:0007669"/>
    <property type="project" value="UniProtKB-KW"/>
</dbReference>
<comment type="caution">
    <text evidence="11">The sequence shown here is derived from an EMBL/GenBank/DDBJ whole genome shotgun (WGS) entry which is preliminary data.</text>
</comment>
<evidence type="ECO:0000256" key="4">
    <source>
        <dbReference type="ARBA" id="ARBA00022723"/>
    </source>
</evidence>
<evidence type="ECO:0000313" key="11">
    <source>
        <dbReference type="EMBL" id="TFJ91955.1"/>
    </source>
</evidence>
<evidence type="ECO:0000256" key="6">
    <source>
        <dbReference type="ARBA" id="ARBA00022801"/>
    </source>
</evidence>
<keyword evidence="12" id="KW-1185">Reference proteome</keyword>
<feature type="binding site" evidence="9">
    <location>
        <position position="8"/>
    </location>
    <ligand>
        <name>Mg(2+)</name>
        <dbReference type="ChEBI" id="CHEBI:18420"/>
        <note>catalytic</note>
    </ligand>
</feature>
<keyword evidence="8 9" id="KW-0051">Antiviral defense</keyword>
<keyword evidence="4 9" id="KW-0479">Metal-binding</keyword>
<dbReference type="GO" id="GO:0051607">
    <property type="term" value="P:defense response to virus"/>
    <property type="evidence" value="ECO:0007669"/>
    <property type="project" value="UniProtKB-UniRule"/>
</dbReference>
<evidence type="ECO:0000256" key="10">
    <source>
        <dbReference type="PIRNR" id="PIRNR032582"/>
    </source>
</evidence>
<dbReference type="AlphaFoldDB" id="A0A4Y9A929"/>
<evidence type="ECO:0000256" key="7">
    <source>
        <dbReference type="ARBA" id="ARBA00022842"/>
    </source>
</evidence>
<dbReference type="InterPro" id="IPR019199">
    <property type="entry name" value="Virulence_VapD/CRISPR_Cas2"/>
</dbReference>
<dbReference type="OrthoDB" id="9798176at2"/>
<dbReference type="GO" id="GO:0004521">
    <property type="term" value="F:RNA endonuclease activity"/>
    <property type="evidence" value="ECO:0007669"/>
    <property type="project" value="UniProtKB-UniRule"/>
</dbReference>
<dbReference type="PIRSF" id="PIRSF032582">
    <property type="entry name" value="Cas2"/>
    <property type="match status" value="1"/>
</dbReference>
<comment type="function">
    <text evidence="9">CRISPR (clustered regularly interspaced short palindromic repeat), is an adaptive immune system that provides protection against mobile genetic elements (viruses, transposable elements and conjugative plasmids). CRISPR clusters contain sequences complementary to antecedent mobile elements and target invading nucleic acids. CRISPR clusters are transcribed and processed into CRISPR RNA (crRNA). Functions as a ssRNA-specific endoribonuclease. Involved in the integration of spacer DNA into the CRISPR cassette.</text>
</comment>
<comment type="similarity">
    <text evidence="2 9 10">Belongs to the CRISPR-associated endoribonuclease Cas2 protein family.</text>
</comment>
<dbReference type="PANTHER" id="PTHR34405">
    <property type="entry name" value="CRISPR-ASSOCIATED ENDORIBONUCLEASE CAS2"/>
    <property type="match status" value="1"/>
</dbReference>
<dbReference type="NCBIfam" id="TIGR01573">
    <property type="entry name" value="cas2"/>
    <property type="match status" value="1"/>
</dbReference>
<name>A0A4Y9A929_9BACI</name>
<comment type="cofactor">
    <cofactor evidence="1 9">
        <name>Mg(2+)</name>
        <dbReference type="ChEBI" id="CHEBI:18420"/>
    </cofactor>
</comment>
<evidence type="ECO:0000256" key="3">
    <source>
        <dbReference type="ARBA" id="ARBA00022722"/>
    </source>
</evidence>
<protein>
    <recommendedName>
        <fullName evidence="9">CRISPR-associated endoribonuclease Cas2</fullName>
        <ecNumber evidence="9">3.1.-.-</ecNumber>
    </recommendedName>
</protein>
<evidence type="ECO:0000256" key="1">
    <source>
        <dbReference type="ARBA" id="ARBA00001946"/>
    </source>
</evidence>
<evidence type="ECO:0000256" key="9">
    <source>
        <dbReference type="HAMAP-Rule" id="MF_01471"/>
    </source>
</evidence>
<keyword evidence="7 9" id="KW-0460">Magnesium</keyword>
<dbReference type="PANTHER" id="PTHR34405:SF3">
    <property type="entry name" value="CRISPR-ASSOCIATED ENDORIBONUCLEASE CAS2 3"/>
    <property type="match status" value="1"/>
</dbReference>
<proteinExistence type="inferred from homology"/>
<evidence type="ECO:0000256" key="2">
    <source>
        <dbReference type="ARBA" id="ARBA00009959"/>
    </source>
</evidence>
<organism evidence="11 12">
    <name type="scientific">Lentibacillus salicampi</name>
    <dbReference type="NCBI Taxonomy" id="175306"/>
    <lineage>
        <taxon>Bacteria</taxon>
        <taxon>Bacillati</taxon>
        <taxon>Bacillota</taxon>
        <taxon>Bacilli</taxon>
        <taxon>Bacillales</taxon>
        <taxon>Bacillaceae</taxon>
        <taxon>Lentibacillus</taxon>
    </lineage>
</organism>
<dbReference type="CDD" id="cd09725">
    <property type="entry name" value="Cas2_I_II_III"/>
    <property type="match status" value="1"/>
</dbReference>
<evidence type="ECO:0000256" key="5">
    <source>
        <dbReference type="ARBA" id="ARBA00022759"/>
    </source>
</evidence>
<dbReference type="EC" id="3.1.-.-" evidence="9"/>
<dbReference type="Gene3D" id="3.30.70.240">
    <property type="match status" value="1"/>
</dbReference>
<keyword evidence="6 9" id="KW-0378">Hydrolase</keyword>
<dbReference type="RefSeq" id="WP_135110978.1">
    <property type="nucleotide sequence ID" value="NZ_SRHY01000034.1"/>
</dbReference>
<comment type="subunit">
    <text evidence="9">Homodimer, forms a heterotetramer with a Cas1 homodimer.</text>
</comment>
<gene>
    <name evidence="9 11" type="primary">cas2</name>
    <name evidence="11" type="ORF">E4U82_15045</name>
</gene>
<dbReference type="GO" id="GO:0046872">
    <property type="term" value="F:metal ion binding"/>
    <property type="evidence" value="ECO:0007669"/>
    <property type="project" value="UniProtKB-UniRule"/>
</dbReference>
<sequence length="96" mass="11055">MLVLITYDVQTYTENGKKRLRKVAKKCEEYGVRVQNSVFECIVDSAQLKQLEIALEEIIDSSVDSLRYYRLGKNHETKVKHIGAKPAIKVDKPLIF</sequence>
<evidence type="ECO:0000313" key="12">
    <source>
        <dbReference type="Proteomes" id="UP000298484"/>
    </source>
</evidence>
<keyword evidence="5 9" id="KW-0255">Endonuclease</keyword>
<accession>A0A4Y9A929</accession>
<evidence type="ECO:0000256" key="8">
    <source>
        <dbReference type="ARBA" id="ARBA00023118"/>
    </source>
</evidence>
<dbReference type="SUPFAM" id="SSF143430">
    <property type="entry name" value="TTP0101/SSO1404-like"/>
    <property type="match status" value="1"/>
</dbReference>